<evidence type="ECO:0000259" key="2">
    <source>
        <dbReference type="Pfam" id="PF12728"/>
    </source>
</evidence>
<organism evidence="3 4">
    <name type="scientific">Deinococcus peraridilitoris (strain DSM 19664 / LMG 22246 / CIP 109416 / KR-200)</name>
    <dbReference type="NCBI Taxonomy" id="937777"/>
    <lineage>
        <taxon>Bacteria</taxon>
        <taxon>Thermotogati</taxon>
        <taxon>Deinococcota</taxon>
        <taxon>Deinococci</taxon>
        <taxon>Deinococcales</taxon>
        <taxon>Deinococcaceae</taxon>
        <taxon>Deinococcus</taxon>
    </lineage>
</organism>
<evidence type="ECO:0000313" key="3">
    <source>
        <dbReference type="EMBL" id="AFZ67893.1"/>
    </source>
</evidence>
<dbReference type="RefSeq" id="WP_015236195.1">
    <property type="nucleotide sequence ID" value="NC_019793.1"/>
</dbReference>
<name>L0A1W4_DEIPD</name>
<dbReference type="KEGG" id="dpd:Deipe_2418"/>
<dbReference type="Proteomes" id="UP000010467">
    <property type="component" value="Chromosome"/>
</dbReference>
<dbReference type="PATRIC" id="fig|937777.3.peg.2423"/>
<dbReference type="EMBL" id="CP003382">
    <property type="protein sequence ID" value="AFZ67893.1"/>
    <property type="molecule type" value="Genomic_DNA"/>
</dbReference>
<accession>L0A1W4</accession>
<evidence type="ECO:0000313" key="4">
    <source>
        <dbReference type="Proteomes" id="UP000010467"/>
    </source>
</evidence>
<protein>
    <submittedName>
        <fullName evidence="3">DNA-binding protein, excisionase family</fullName>
    </submittedName>
</protein>
<dbReference type="AlphaFoldDB" id="L0A1W4"/>
<dbReference type="Pfam" id="PF12728">
    <property type="entry name" value="HTH_17"/>
    <property type="match status" value="1"/>
</dbReference>
<keyword evidence="3" id="KW-0238">DNA-binding</keyword>
<reference evidence="4" key="1">
    <citation type="submission" date="2012-03" db="EMBL/GenBank/DDBJ databases">
        <title>Complete sequence of chromosome of Deinococcus peraridilitoris DSM 19664.</title>
        <authorList>
            <person name="Lucas S."/>
            <person name="Copeland A."/>
            <person name="Lapidus A."/>
            <person name="Glavina del Rio T."/>
            <person name="Dalin E."/>
            <person name="Tice H."/>
            <person name="Bruce D."/>
            <person name="Goodwin L."/>
            <person name="Pitluck S."/>
            <person name="Peters L."/>
            <person name="Mikhailova N."/>
            <person name="Lu M."/>
            <person name="Kyrpides N."/>
            <person name="Mavromatis K."/>
            <person name="Ivanova N."/>
            <person name="Brettin T."/>
            <person name="Detter J.C."/>
            <person name="Han C."/>
            <person name="Larimer F."/>
            <person name="Land M."/>
            <person name="Hauser L."/>
            <person name="Markowitz V."/>
            <person name="Cheng J.-F."/>
            <person name="Hugenholtz P."/>
            <person name="Woyke T."/>
            <person name="Wu D."/>
            <person name="Pukall R."/>
            <person name="Steenblock K."/>
            <person name="Brambilla E."/>
            <person name="Klenk H.-P."/>
            <person name="Eisen J.A."/>
        </authorList>
    </citation>
    <scope>NUCLEOTIDE SEQUENCE [LARGE SCALE GENOMIC DNA]</scope>
    <source>
        <strain evidence="4">DSM 19664 / LMG 22246 / CIP 109416 / KR-200</strain>
    </source>
</reference>
<dbReference type="STRING" id="937777.Deipe_2418"/>
<sequence>MTVQENARQHHNLTTPDATSEERKKATYTPEEARHIIGVGRNLIYKMVKMGELRAVRAGARVLIPKSALDEFLSRGH</sequence>
<dbReference type="GO" id="GO:0003677">
    <property type="term" value="F:DNA binding"/>
    <property type="evidence" value="ECO:0007669"/>
    <property type="project" value="UniProtKB-KW"/>
</dbReference>
<evidence type="ECO:0000256" key="1">
    <source>
        <dbReference type="SAM" id="MobiDB-lite"/>
    </source>
</evidence>
<feature type="compositionally biased region" description="Polar residues" evidence="1">
    <location>
        <begin position="1"/>
        <end position="18"/>
    </location>
</feature>
<proteinExistence type="predicted"/>
<dbReference type="HOGENOM" id="CLU_2632273_0_0_0"/>
<feature type="compositionally biased region" description="Basic and acidic residues" evidence="1">
    <location>
        <begin position="20"/>
        <end position="29"/>
    </location>
</feature>
<feature type="region of interest" description="Disordered" evidence="1">
    <location>
        <begin position="1"/>
        <end position="29"/>
    </location>
</feature>
<feature type="domain" description="Helix-turn-helix" evidence="2">
    <location>
        <begin position="28"/>
        <end position="76"/>
    </location>
</feature>
<dbReference type="OrthoDB" id="9806039at2"/>
<dbReference type="InterPro" id="IPR010093">
    <property type="entry name" value="SinI_DNA-bd"/>
</dbReference>
<dbReference type="InterPro" id="IPR041657">
    <property type="entry name" value="HTH_17"/>
</dbReference>
<dbReference type="NCBIfam" id="TIGR01764">
    <property type="entry name" value="excise"/>
    <property type="match status" value="1"/>
</dbReference>
<gene>
    <name evidence="3" type="ordered locus">Deipe_2418</name>
</gene>
<keyword evidence="4" id="KW-1185">Reference proteome</keyword>